<feature type="domain" description="Peptidase S9A N-terminal" evidence="11">
    <location>
        <begin position="63"/>
        <end position="497"/>
    </location>
</feature>
<sequence>MILFFKKYCIYVLVIFLIFISKDVIFLIFISKDGVCSEEKVSAKDSEMIEIISGGLLNTSVYPDIYRNESEGETFSNNITVQDPYRYLDNDSYIANKTEFISKLNNISLTYFTNVSSYNDIKNKVEKYMHYERYDVLGKHGNYYYYLYNNGSQETDILIQTDNYTNIRNATKFVDLNNKTQSGEYLLTKAAFSSDGNIIAYAVSENGSDSNTIYFKYQNGTELNDTIKGVIYSEITFVFNGTGFIYSKYNDTDENEEDGNVSKKNESLSEDDESVGEDDESLSEDNVSHTMYFHKMGTDQTQDIPIVNSTDKWDIIDGSVSPDGKYLFATFWIGGSEVNYIKYYDIRNYTAGNLTGILNMTSLFNKTNAATHEIIYSNDTHALVKTDKNAPFGKVIKVAFSSNENTTFIAERNDSKLQSAWAVGNQFLILNYLENVTSRLYVYSRLNGSLIQKLDILNLNGTVKQHSASVESNETFFEFENELTPKTIFRVNLSNVTSNTSLKVEEVARPVIEGFNSSEFVVKQIFYPSEDQSVNISMFILSRKDLVLNQSNPVLLEVFGAFGVSVTPHFSAPKMMFVKHFNGVSCYANVRGGGEFGEKWHEDGMLLKKQNTFNDTAHAIHYLLRNNYTSPTKVALLGGAHGGLAAAVVAQQHPELLQTVVLRSPLLDMIYYKNYSVGASWVGEYGDPDNDTMFDYLYKYSPLHNIRLNTTARREWPKTIITASENDQRIPVTHTLKYIAQLYHDVKKNGSDFQLNPLIAYIENGTST</sequence>
<evidence type="ECO:0000256" key="5">
    <source>
        <dbReference type="ARBA" id="ARBA00022801"/>
    </source>
</evidence>
<dbReference type="Pfam" id="PF02897">
    <property type="entry name" value="Peptidase_S9_N"/>
    <property type="match status" value="1"/>
</dbReference>
<dbReference type="PANTHER" id="PTHR42881:SF2">
    <property type="entry name" value="PROLYL ENDOPEPTIDASE"/>
    <property type="match status" value="1"/>
</dbReference>
<keyword evidence="9" id="KW-1133">Transmembrane helix</keyword>
<dbReference type="Gene3D" id="2.130.10.120">
    <property type="entry name" value="Prolyl oligopeptidase, N-terminal domain"/>
    <property type="match status" value="1"/>
</dbReference>
<dbReference type="InterPro" id="IPR051167">
    <property type="entry name" value="Prolyl_oligopep/macrocyclase"/>
</dbReference>
<feature type="region of interest" description="Disordered" evidence="8">
    <location>
        <begin position="250"/>
        <end position="284"/>
    </location>
</feature>
<organism evidence="12 13">
    <name type="scientific">Parastrongyloides trichosuri</name>
    <name type="common">Possum-specific nematode worm</name>
    <dbReference type="NCBI Taxonomy" id="131310"/>
    <lineage>
        <taxon>Eukaryota</taxon>
        <taxon>Metazoa</taxon>
        <taxon>Ecdysozoa</taxon>
        <taxon>Nematoda</taxon>
        <taxon>Chromadorea</taxon>
        <taxon>Rhabditida</taxon>
        <taxon>Tylenchina</taxon>
        <taxon>Panagrolaimomorpha</taxon>
        <taxon>Strongyloidoidea</taxon>
        <taxon>Strongyloididae</taxon>
        <taxon>Parastrongyloides</taxon>
    </lineage>
</organism>
<evidence type="ECO:0000256" key="2">
    <source>
        <dbReference type="ARBA" id="ARBA00005228"/>
    </source>
</evidence>
<dbReference type="InterPro" id="IPR023302">
    <property type="entry name" value="Pept_S9A_N"/>
</dbReference>
<comment type="catalytic activity">
    <reaction evidence="1">
        <text>Hydrolysis of Pro-|-Xaa &gt;&gt; Ala-|-Xaa in oligopeptides.</text>
        <dbReference type="EC" id="3.4.21.26"/>
    </reaction>
</comment>
<evidence type="ECO:0000256" key="1">
    <source>
        <dbReference type="ARBA" id="ARBA00001070"/>
    </source>
</evidence>
<keyword evidence="5 7" id="KW-0378">Hydrolase</keyword>
<keyword evidence="4 7" id="KW-0645">Protease</keyword>
<dbReference type="PANTHER" id="PTHR42881">
    <property type="entry name" value="PROLYL ENDOPEPTIDASE"/>
    <property type="match status" value="1"/>
</dbReference>
<evidence type="ECO:0000256" key="9">
    <source>
        <dbReference type="SAM" id="Phobius"/>
    </source>
</evidence>
<dbReference type="InterPro" id="IPR002470">
    <property type="entry name" value="Peptidase_S9A"/>
</dbReference>
<evidence type="ECO:0000256" key="3">
    <source>
        <dbReference type="ARBA" id="ARBA00016310"/>
    </source>
</evidence>
<keyword evidence="6 7" id="KW-0720">Serine protease</keyword>
<dbReference type="GO" id="GO:0006508">
    <property type="term" value="P:proteolysis"/>
    <property type="evidence" value="ECO:0007669"/>
    <property type="project" value="UniProtKB-KW"/>
</dbReference>
<dbReference type="Gene3D" id="3.40.50.1820">
    <property type="entry name" value="alpha/beta hydrolase"/>
    <property type="match status" value="1"/>
</dbReference>
<evidence type="ECO:0000313" key="12">
    <source>
        <dbReference type="Proteomes" id="UP000038045"/>
    </source>
</evidence>
<feature type="transmembrane region" description="Helical" evidence="9">
    <location>
        <begin position="9"/>
        <end position="30"/>
    </location>
</feature>
<dbReference type="WBParaSite" id="PTRK_0001778000.1">
    <property type="protein sequence ID" value="PTRK_0001778000.1"/>
    <property type="gene ID" value="PTRK_0001778000"/>
</dbReference>
<dbReference type="PRINTS" id="PR00862">
    <property type="entry name" value="PROLIGOPTASE"/>
</dbReference>
<feature type="compositionally biased region" description="Acidic residues" evidence="8">
    <location>
        <begin position="268"/>
        <end position="283"/>
    </location>
</feature>
<dbReference type="GO" id="GO:0070012">
    <property type="term" value="F:oligopeptidase activity"/>
    <property type="evidence" value="ECO:0007669"/>
    <property type="project" value="TreeGrafter"/>
</dbReference>
<keyword evidence="9" id="KW-0472">Membrane</keyword>
<comment type="similarity">
    <text evidence="2 7">Belongs to the peptidase S9A family.</text>
</comment>
<name>A0A0N5A6Y6_PARTI</name>
<reference evidence="13" key="1">
    <citation type="submission" date="2017-02" db="UniProtKB">
        <authorList>
            <consortium name="WormBaseParasite"/>
        </authorList>
    </citation>
    <scope>IDENTIFICATION</scope>
</reference>
<dbReference type="AlphaFoldDB" id="A0A0N5A6Y6"/>
<dbReference type="SUPFAM" id="SSF53474">
    <property type="entry name" value="alpha/beta-Hydrolases"/>
    <property type="match status" value="1"/>
</dbReference>
<dbReference type="SUPFAM" id="SSF50993">
    <property type="entry name" value="Peptidase/esterase 'gauge' domain"/>
    <property type="match status" value="1"/>
</dbReference>
<feature type="domain" description="Peptidase S9 prolyl oligopeptidase catalytic" evidence="10">
    <location>
        <begin position="569"/>
        <end position="754"/>
    </location>
</feature>
<dbReference type="GO" id="GO:0005829">
    <property type="term" value="C:cytosol"/>
    <property type="evidence" value="ECO:0007669"/>
    <property type="project" value="TreeGrafter"/>
</dbReference>
<evidence type="ECO:0000256" key="6">
    <source>
        <dbReference type="ARBA" id="ARBA00022825"/>
    </source>
</evidence>
<protein>
    <recommendedName>
        <fullName evidence="3 7">Prolyl endopeptidase</fullName>
        <ecNumber evidence="7">3.4.21.-</ecNumber>
    </recommendedName>
</protein>
<evidence type="ECO:0000256" key="7">
    <source>
        <dbReference type="RuleBase" id="RU368024"/>
    </source>
</evidence>
<dbReference type="GO" id="GO:0004252">
    <property type="term" value="F:serine-type endopeptidase activity"/>
    <property type="evidence" value="ECO:0007669"/>
    <property type="project" value="UniProtKB-UniRule"/>
</dbReference>
<dbReference type="InterPro" id="IPR029058">
    <property type="entry name" value="AB_hydrolase_fold"/>
</dbReference>
<proteinExistence type="inferred from homology"/>
<evidence type="ECO:0000313" key="13">
    <source>
        <dbReference type="WBParaSite" id="PTRK_0001778000.1"/>
    </source>
</evidence>
<keyword evidence="9" id="KW-0812">Transmembrane</keyword>
<dbReference type="InterPro" id="IPR001375">
    <property type="entry name" value="Peptidase_S9_cat"/>
</dbReference>
<evidence type="ECO:0000259" key="11">
    <source>
        <dbReference type="Pfam" id="PF02897"/>
    </source>
</evidence>
<accession>A0A0N5A6Y6</accession>
<evidence type="ECO:0000256" key="4">
    <source>
        <dbReference type="ARBA" id="ARBA00022670"/>
    </source>
</evidence>
<dbReference type="EC" id="3.4.21.-" evidence="7"/>
<dbReference type="Proteomes" id="UP000038045">
    <property type="component" value="Unplaced"/>
</dbReference>
<evidence type="ECO:0000259" key="10">
    <source>
        <dbReference type="Pfam" id="PF00326"/>
    </source>
</evidence>
<keyword evidence="12" id="KW-1185">Reference proteome</keyword>
<dbReference type="Pfam" id="PF00326">
    <property type="entry name" value="Peptidase_S9"/>
    <property type="match status" value="1"/>
</dbReference>
<evidence type="ECO:0000256" key="8">
    <source>
        <dbReference type="SAM" id="MobiDB-lite"/>
    </source>
</evidence>